<dbReference type="EMBL" id="JH600068">
    <property type="protein sequence ID" value="EIG52784.1"/>
    <property type="molecule type" value="Genomic_DNA"/>
</dbReference>
<sequence>MATCCDCELFFIAEVHVGPQGERLRFCPIKKMDLEGSEKACPAFRSAYEGVFNDWTPRNKG</sequence>
<name>I2PZ28_9BACT</name>
<dbReference type="AlphaFoldDB" id="I2PZ28"/>
<organism evidence="1">
    <name type="scientific">Desulfovibrio sp. U5L</name>
    <dbReference type="NCBI Taxonomy" id="596152"/>
    <lineage>
        <taxon>Bacteria</taxon>
        <taxon>Pseudomonadati</taxon>
        <taxon>Thermodesulfobacteriota</taxon>
        <taxon>Desulfovibrionia</taxon>
        <taxon>Desulfovibrionales</taxon>
        <taxon>Desulfovibrionaceae</taxon>
        <taxon>Desulfovibrio</taxon>
    </lineage>
</organism>
<protein>
    <submittedName>
        <fullName evidence="1">Uncharacterized protein</fullName>
    </submittedName>
</protein>
<reference evidence="1" key="1">
    <citation type="submission" date="2011-11" db="EMBL/GenBank/DDBJ databases">
        <title>Improved High-Quality Draft sequence of Desulfovibrio sp. U5L.</title>
        <authorList>
            <consortium name="US DOE Joint Genome Institute"/>
            <person name="Lucas S."/>
            <person name="Han J."/>
            <person name="Lapidus A."/>
            <person name="Cheng J.-F."/>
            <person name="Goodwin L."/>
            <person name="Pitluck S."/>
            <person name="Peters L."/>
            <person name="Ovchinnikova G."/>
            <person name="Held B."/>
            <person name="Detter J.C."/>
            <person name="Han C."/>
            <person name="Tapia R."/>
            <person name="Land M."/>
            <person name="Hauser L."/>
            <person name="Kyrpides N."/>
            <person name="Ivanova N."/>
            <person name="Pagani I."/>
            <person name="Gabster J."/>
            <person name="Walker C."/>
            <person name="Stolyar S."/>
            <person name="Stahl D."/>
            <person name="Arkin A."/>
            <person name="Dehal P."/>
            <person name="Hazen T."/>
            <person name="Woyke T."/>
        </authorList>
    </citation>
    <scope>NUCLEOTIDE SEQUENCE [LARGE SCALE GENOMIC DNA]</scope>
    <source>
        <strain evidence="1">U5L</strain>
    </source>
</reference>
<proteinExistence type="predicted"/>
<evidence type="ECO:0000313" key="1">
    <source>
        <dbReference type="EMBL" id="EIG52784.1"/>
    </source>
</evidence>
<dbReference type="HOGENOM" id="CLU_2915011_0_0_7"/>
<gene>
    <name evidence="1" type="ORF">DesU5LDRAFT_1084</name>
</gene>
<accession>I2PZ28</accession>